<evidence type="ECO:0000256" key="2">
    <source>
        <dbReference type="SAM" id="MobiDB-lite"/>
    </source>
</evidence>
<feature type="coiled-coil region" evidence="1">
    <location>
        <begin position="212"/>
        <end position="264"/>
    </location>
</feature>
<feature type="region of interest" description="Disordered" evidence="2">
    <location>
        <begin position="107"/>
        <end position="144"/>
    </location>
</feature>
<dbReference type="Proteomes" id="UP001605036">
    <property type="component" value="Unassembled WGS sequence"/>
</dbReference>
<organism evidence="3 4">
    <name type="scientific">Riccia fluitans</name>
    <dbReference type="NCBI Taxonomy" id="41844"/>
    <lineage>
        <taxon>Eukaryota</taxon>
        <taxon>Viridiplantae</taxon>
        <taxon>Streptophyta</taxon>
        <taxon>Embryophyta</taxon>
        <taxon>Marchantiophyta</taxon>
        <taxon>Marchantiopsida</taxon>
        <taxon>Marchantiidae</taxon>
        <taxon>Marchantiales</taxon>
        <taxon>Ricciaceae</taxon>
        <taxon>Riccia</taxon>
    </lineage>
</organism>
<sequence>MHKLINQKFAQPKSATNGYAVCQYKDVLKRTLAIAFMVLFKPHLPSYMSAHHIAFVERVPMNWTAIFHQYTANTIKAARAENKGSHYLGPFVIHFYIGMGLLEENEAQAEEDRLGPSSPKAGEERIPKTSREVSKNEAKSTTGFKAKKDKVDGIRKLGELLHTGTKDRVNSRFHPKSGKVGRMEPLVIKRRLGYYLDRELAIQLQKDTNNKIEHQRKLKADHQTRVEKLRKEFKTKEATLKNELAAARAEAKDAKMKIKTLTEAKVQCKGR</sequence>
<reference evidence="3 4" key="1">
    <citation type="submission" date="2024-09" db="EMBL/GenBank/DDBJ databases">
        <title>Chromosome-scale assembly of Riccia fluitans.</title>
        <authorList>
            <person name="Paukszto L."/>
            <person name="Sawicki J."/>
            <person name="Karawczyk K."/>
            <person name="Piernik-Szablinska J."/>
            <person name="Szczecinska M."/>
            <person name="Mazdziarz M."/>
        </authorList>
    </citation>
    <scope>NUCLEOTIDE SEQUENCE [LARGE SCALE GENOMIC DNA]</scope>
    <source>
        <strain evidence="3">Rf_01</strain>
        <tissue evidence="3">Aerial parts of the thallus</tissue>
    </source>
</reference>
<evidence type="ECO:0000256" key="1">
    <source>
        <dbReference type="SAM" id="Coils"/>
    </source>
</evidence>
<comment type="caution">
    <text evidence="3">The sequence shown here is derived from an EMBL/GenBank/DDBJ whole genome shotgun (WGS) entry which is preliminary data.</text>
</comment>
<evidence type="ECO:0000313" key="3">
    <source>
        <dbReference type="EMBL" id="KAL2624060.1"/>
    </source>
</evidence>
<dbReference type="EMBL" id="JBHFFA010000005">
    <property type="protein sequence ID" value="KAL2624060.1"/>
    <property type="molecule type" value="Genomic_DNA"/>
</dbReference>
<keyword evidence="4" id="KW-1185">Reference proteome</keyword>
<name>A0ABD1YBJ2_9MARC</name>
<dbReference type="AlphaFoldDB" id="A0ABD1YBJ2"/>
<proteinExistence type="predicted"/>
<evidence type="ECO:0000313" key="4">
    <source>
        <dbReference type="Proteomes" id="UP001605036"/>
    </source>
</evidence>
<keyword evidence="1" id="KW-0175">Coiled coil</keyword>
<gene>
    <name evidence="3" type="ORF">R1flu_008305</name>
</gene>
<accession>A0ABD1YBJ2</accession>
<feature type="compositionally biased region" description="Basic and acidic residues" evidence="2">
    <location>
        <begin position="121"/>
        <end position="138"/>
    </location>
</feature>
<protein>
    <submittedName>
        <fullName evidence="3">Uncharacterized protein</fullName>
    </submittedName>
</protein>